<proteinExistence type="predicted"/>
<dbReference type="InterPro" id="IPR027370">
    <property type="entry name" value="Znf-RING_euk"/>
</dbReference>
<evidence type="ECO:0000256" key="1">
    <source>
        <dbReference type="ARBA" id="ARBA00022723"/>
    </source>
</evidence>
<evidence type="ECO:0000256" key="4">
    <source>
        <dbReference type="PROSITE-ProRule" id="PRU00175"/>
    </source>
</evidence>
<feature type="non-terminal residue" evidence="6">
    <location>
        <position position="1"/>
    </location>
</feature>
<gene>
    <name evidence="6" type="ORF">M9458_016357</name>
</gene>
<name>A0ABD0QU22_CIRMR</name>
<dbReference type="PANTHER" id="PTHR25465">
    <property type="entry name" value="B-BOX DOMAIN CONTAINING"/>
    <property type="match status" value="1"/>
</dbReference>
<dbReference type="Gene3D" id="3.30.40.10">
    <property type="entry name" value="Zinc/RING finger domain, C3HC4 (zinc finger)"/>
    <property type="match status" value="1"/>
</dbReference>
<dbReference type="InterPro" id="IPR013083">
    <property type="entry name" value="Znf_RING/FYVE/PHD"/>
</dbReference>
<feature type="non-terminal residue" evidence="6">
    <location>
        <position position="88"/>
    </location>
</feature>
<sequence>SVLTENLQCFICLEVSNDPMMTPCGHNFCKACLKECWESSHDNTCPCCKENLTKRVDLGDIEQLLSECQSSYHETKPEPHEKAVNTKQ</sequence>
<dbReference type="PANTHER" id="PTHR25465:SF32">
    <property type="entry name" value="BLOODTHIRSTY-RELATED GENE FAMILY, MEMBER 16 ISOFORM X1-RELATED"/>
    <property type="match status" value="1"/>
</dbReference>
<dbReference type="SMART" id="SM00184">
    <property type="entry name" value="RING"/>
    <property type="match status" value="1"/>
</dbReference>
<dbReference type="SUPFAM" id="SSF57850">
    <property type="entry name" value="RING/U-box"/>
    <property type="match status" value="1"/>
</dbReference>
<dbReference type="PROSITE" id="PS50089">
    <property type="entry name" value="ZF_RING_2"/>
    <property type="match status" value="1"/>
</dbReference>
<evidence type="ECO:0000256" key="2">
    <source>
        <dbReference type="ARBA" id="ARBA00022771"/>
    </source>
</evidence>
<dbReference type="AlphaFoldDB" id="A0ABD0QU22"/>
<evidence type="ECO:0000313" key="6">
    <source>
        <dbReference type="EMBL" id="KAL0189258.1"/>
    </source>
</evidence>
<dbReference type="InterPro" id="IPR017907">
    <property type="entry name" value="Znf_RING_CS"/>
</dbReference>
<feature type="domain" description="RING-type" evidence="5">
    <location>
        <begin position="9"/>
        <end position="49"/>
    </location>
</feature>
<protein>
    <recommendedName>
        <fullName evidence="5">RING-type domain-containing protein</fullName>
    </recommendedName>
</protein>
<dbReference type="PROSITE" id="PS00518">
    <property type="entry name" value="ZF_RING_1"/>
    <property type="match status" value="1"/>
</dbReference>
<keyword evidence="3" id="KW-0862">Zinc</keyword>
<keyword evidence="2 4" id="KW-0863">Zinc-finger</keyword>
<reference evidence="6 7" key="1">
    <citation type="submission" date="2024-05" db="EMBL/GenBank/DDBJ databases">
        <title>Genome sequencing and assembly of Indian major carp, Cirrhinus mrigala (Hamilton, 1822).</title>
        <authorList>
            <person name="Mohindra V."/>
            <person name="Chowdhury L.M."/>
            <person name="Lal K."/>
            <person name="Jena J.K."/>
        </authorList>
    </citation>
    <scope>NUCLEOTIDE SEQUENCE [LARGE SCALE GENOMIC DNA]</scope>
    <source>
        <strain evidence="6">CM1030</strain>
        <tissue evidence="6">Blood</tissue>
    </source>
</reference>
<dbReference type="InterPro" id="IPR051051">
    <property type="entry name" value="E3_ubiq-ligase_TRIM/RNF"/>
</dbReference>
<dbReference type="Proteomes" id="UP001529510">
    <property type="component" value="Unassembled WGS sequence"/>
</dbReference>
<evidence type="ECO:0000256" key="3">
    <source>
        <dbReference type="ARBA" id="ARBA00022833"/>
    </source>
</evidence>
<dbReference type="EMBL" id="JAMKFB020000007">
    <property type="protein sequence ID" value="KAL0189258.1"/>
    <property type="molecule type" value="Genomic_DNA"/>
</dbReference>
<comment type="caution">
    <text evidence="6">The sequence shown here is derived from an EMBL/GenBank/DDBJ whole genome shotgun (WGS) entry which is preliminary data.</text>
</comment>
<keyword evidence="7" id="KW-1185">Reference proteome</keyword>
<evidence type="ECO:0000313" key="7">
    <source>
        <dbReference type="Proteomes" id="UP001529510"/>
    </source>
</evidence>
<dbReference type="Pfam" id="PF13445">
    <property type="entry name" value="zf-RING_UBOX"/>
    <property type="match status" value="1"/>
</dbReference>
<accession>A0ABD0QU22</accession>
<keyword evidence="1" id="KW-0479">Metal-binding</keyword>
<evidence type="ECO:0000259" key="5">
    <source>
        <dbReference type="PROSITE" id="PS50089"/>
    </source>
</evidence>
<dbReference type="InterPro" id="IPR001841">
    <property type="entry name" value="Znf_RING"/>
</dbReference>
<organism evidence="6 7">
    <name type="scientific">Cirrhinus mrigala</name>
    <name type="common">Mrigala</name>
    <dbReference type="NCBI Taxonomy" id="683832"/>
    <lineage>
        <taxon>Eukaryota</taxon>
        <taxon>Metazoa</taxon>
        <taxon>Chordata</taxon>
        <taxon>Craniata</taxon>
        <taxon>Vertebrata</taxon>
        <taxon>Euteleostomi</taxon>
        <taxon>Actinopterygii</taxon>
        <taxon>Neopterygii</taxon>
        <taxon>Teleostei</taxon>
        <taxon>Ostariophysi</taxon>
        <taxon>Cypriniformes</taxon>
        <taxon>Cyprinidae</taxon>
        <taxon>Labeoninae</taxon>
        <taxon>Labeonini</taxon>
        <taxon>Cirrhinus</taxon>
    </lineage>
</organism>
<dbReference type="GO" id="GO:0008270">
    <property type="term" value="F:zinc ion binding"/>
    <property type="evidence" value="ECO:0007669"/>
    <property type="project" value="UniProtKB-KW"/>
</dbReference>